<dbReference type="GO" id="GO:0003712">
    <property type="term" value="F:transcription coregulator activity"/>
    <property type="evidence" value="ECO:0007669"/>
    <property type="project" value="InterPro"/>
</dbReference>
<dbReference type="GeneID" id="9186861"/>
<keyword evidence="6 9" id="KW-0804">Transcription</keyword>
<dbReference type="HOGENOM" id="CLU_036911_0_0_1"/>
<sequence>MTSSFSGGSRSLHPTNTIPTPASSAANTVPATFEDNEVDVMMDEGSDTGSNKRRRTSSSSYDRASQTMPPALRHRGNLADDIPPPIPTEQELLSQPDVSPYYLVCSNPRQPSYPDLTDNLLALYGLRDIANSVARKNHITGAKNKIRKSYKGFTSDLPGRNVVATRASQTEVEPGGEAGGGGGDYFATLLQFPDEEWRNLQVIGKEISKGIDMGKLRKGLSMGRGDIPGFDSSILGLDEESRGRKTPHVGSTTPAVGAAVGTPGHANGSTPGGPSPAGDDGRPKRGKRRRNDGGDDDNGINGSIGGVAGGGGGGNHGQGPGVGPGAIVEGTAWDGEKRKKKRKKVNTLLNI</sequence>
<evidence type="ECO:0000313" key="12">
    <source>
        <dbReference type="Proteomes" id="UP000006911"/>
    </source>
</evidence>
<feature type="compositionally biased region" description="Acidic residues" evidence="10">
    <location>
        <begin position="34"/>
        <end position="46"/>
    </location>
</feature>
<dbReference type="STRING" id="656061.D5GJY2"/>
<feature type="compositionally biased region" description="Polar residues" evidence="10">
    <location>
        <begin position="1"/>
        <end position="30"/>
    </location>
</feature>
<proteinExistence type="inferred from homology"/>
<keyword evidence="12" id="KW-1185">Reference proteome</keyword>
<gene>
    <name evidence="9" type="primary">MED19</name>
    <name evidence="11" type="ORF">GSTUM_00009265001</name>
</gene>
<name>D5GJY2_TUBMM</name>
<feature type="region of interest" description="Disordered" evidence="10">
    <location>
        <begin position="1"/>
        <end position="92"/>
    </location>
</feature>
<evidence type="ECO:0000256" key="1">
    <source>
        <dbReference type="ARBA" id="ARBA00004123"/>
    </source>
</evidence>
<protein>
    <recommendedName>
        <fullName evidence="3 9">Mediator of RNA polymerase II transcription subunit 19</fullName>
    </recommendedName>
    <alternativeName>
        <fullName evidence="8 9">Mediator complex subunit 19</fullName>
    </alternativeName>
</protein>
<comment type="subcellular location">
    <subcellularLocation>
        <location evidence="1 9">Nucleus</location>
    </subcellularLocation>
</comment>
<dbReference type="InterPro" id="IPR013942">
    <property type="entry name" value="Mediator_Med19_fun"/>
</dbReference>
<dbReference type="GO" id="GO:0016592">
    <property type="term" value="C:mediator complex"/>
    <property type="evidence" value="ECO:0007669"/>
    <property type="project" value="InterPro"/>
</dbReference>
<dbReference type="InParanoid" id="D5GJY2"/>
<keyword evidence="7 9" id="KW-0539">Nucleus</keyword>
<dbReference type="GO" id="GO:0070847">
    <property type="term" value="C:core mediator complex"/>
    <property type="evidence" value="ECO:0007669"/>
    <property type="project" value="TreeGrafter"/>
</dbReference>
<dbReference type="RefSeq" id="XP_002840634.1">
    <property type="nucleotide sequence ID" value="XM_002840588.1"/>
</dbReference>
<reference evidence="11 12" key="1">
    <citation type="journal article" date="2010" name="Nature">
        <title>Perigord black truffle genome uncovers evolutionary origins and mechanisms of symbiosis.</title>
        <authorList>
            <person name="Martin F."/>
            <person name="Kohler A."/>
            <person name="Murat C."/>
            <person name="Balestrini R."/>
            <person name="Coutinho P.M."/>
            <person name="Jaillon O."/>
            <person name="Montanini B."/>
            <person name="Morin E."/>
            <person name="Noel B."/>
            <person name="Percudani R."/>
            <person name="Porcel B."/>
            <person name="Rubini A."/>
            <person name="Amicucci A."/>
            <person name="Amselem J."/>
            <person name="Anthouard V."/>
            <person name="Arcioni S."/>
            <person name="Artiguenave F."/>
            <person name="Aury J.M."/>
            <person name="Ballario P."/>
            <person name="Bolchi A."/>
            <person name="Brenna A."/>
            <person name="Brun A."/>
            <person name="Buee M."/>
            <person name="Cantarel B."/>
            <person name="Chevalier G."/>
            <person name="Couloux A."/>
            <person name="Da Silva C."/>
            <person name="Denoeud F."/>
            <person name="Duplessis S."/>
            <person name="Ghignone S."/>
            <person name="Hilselberger B."/>
            <person name="Iotti M."/>
            <person name="Marcais B."/>
            <person name="Mello A."/>
            <person name="Miranda M."/>
            <person name="Pacioni G."/>
            <person name="Quesneville H."/>
            <person name="Riccioni C."/>
            <person name="Ruotolo R."/>
            <person name="Splivallo R."/>
            <person name="Stocchi V."/>
            <person name="Tisserant E."/>
            <person name="Viscomi A.R."/>
            <person name="Zambonelli A."/>
            <person name="Zampieri E."/>
            <person name="Henrissat B."/>
            <person name="Lebrun M.H."/>
            <person name="Paolocci F."/>
            <person name="Bonfante P."/>
            <person name="Ottonello S."/>
            <person name="Wincker P."/>
        </authorList>
    </citation>
    <scope>NUCLEOTIDE SEQUENCE [LARGE SCALE GENOMIC DNA]</scope>
    <source>
        <strain evidence="11 12">Mel28</strain>
    </source>
</reference>
<evidence type="ECO:0000313" key="11">
    <source>
        <dbReference type="EMBL" id="CAZ84825.1"/>
    </source>
</evidence>
<dbReference type="EMBL" id="FN430334">
    <property type="protein sequence ID" value="CAZ84825.1"/>
    <property type="molecule type" value="Genomic_DNA"/>
</dbReference>
<dbReference type="OMA" id="TSAFHLC"/>
<evidence type="ECO:0000256" key="10">
    <source>
        <dbReference type="SAM" id="MobiDB-lite"/>
    </source>
</evidence>
<evidence type="ECO:0000256" key="2">
    <source>
        <dbReference type="ARBA" id="ARBA00009259"/>
    </source>
</evidence>
<evidence type="ECO:0000256" key="5">
    <source>
        <dbReference type="ARBA" id="ARBA00023159"/>
    </source>
</evidence>
<feature type="compositionally biased region" description="Polar residues" evidence="10">
    <location>
        <begin position="57"/>
        <end position="68"/>
    </location>
</feature>
<evidence type="ECO:0000256" key="7">
    <source>
        <dbReference type="ARBA" id="ARBA00023242"/>
    </source>
</evidence>
<dbReference type="PANTHER" id="PTHR28270:SF1">
    <property type="entry name" value="MEDIATOR OF RNA POLYMERASE II TRANSCRIPTION SUBUNIT 19"/>
    <property type="match status" value="1"/>
</dbReference>
<comment type="function">
    <text evidence="9">Component of the Mediator complex, a coactivator involved in the regulated transcription of nearly all RNA polymerase II-dependent genes. Mediator functions as a bridge to convey information from gene-specific regulatory proteins to the basal RNA polymerase II transcription machinery. Mediator is recruited to promoters by direct interactions with regulatory proteins and serves as a scaffold for the assembly of a functional preinitiation complex with RNA polymerase II and the general transcription factors.</text>
</comment>
<accession>D5GJY2</accession>
<comment type="subunit">
    <text evidence="9">Component of the Mediator complex.</text>
</comment>
<dbReference type="Pfam" id="PF08633">
    <property type="entry name" value="Rox3"/>
    <property type="match status" value="1"/>
</dbReference>
<evidence type="ECO:0000256" key="6">
    <source>
        <dbReference type="ARBA" id="ARBA00023163"/>
    </source>
</evidence>
<dbReference type="eggNOG" id="ENOG502QXG3">
    <property type="taxonomic scope" value="Eukaryota"/>
</dbReference>
<keyword evidence="4 9" id="KW-0805">Transcription regulation</keyword>
<evidence type="ECO:0000256" key="8">
    <source>
        <dbReference type="ARBA" id="ARBA00032018"/>
    </source>
</evidence>
<feature type="compositionally biased region" description="Gly residues" evidence="10">
    <location>
        <begin position="302"/>
        <end position="324"/>
    </location>
</feature>
<dbReference type="KEGG" id="tml:GSTUM_00009265001"/>
<feature type="region of interest" description="Disordered" evidence="10">
    <location>
        <begin position="241"/>
        <end position="351"/>
    </location>
</feature>
<keyword evidence="5 9" id="KW-0010">Activator</keyword>
<organism evidence="11 12">
    <name type="scientific">Tuber melanosporum (strain Mel28)</name>
    <name type="common">Perigord black truffle</name>
    <dbReference type="NCBI Taxonomy" id="656061"/>
    <lineage>
        <taxon>Eukaryota</taxon>
        <taxon>Fungi</taxon>
        <taxon>Dikarya</taxon>
        <taxon>Ascomycota</taxon>
        <taxon>Pezizomycotina</taxon>
        <taxon>Pezizomycetes</taxon>
        <taxon>Pezizales</taxon>
        <taxon>Tuberaceae</taxon>
        <taxon>Tuber</taxon>
    </lineage>
</organism>
<comment type="similarity">
    <text evidence="2 9">Belongs to the Mediator complex subunit 19 family.</text>
</comment>
<evidence type="ECO:0000256" key="4">
    <source>
        <dbReference type="ARBA" id="ARBA00023015"/>
    </source>
</evidence>
<evidence type="ECO:0000256" key="3">
    <source>
        <dbReference type="ARBA" id="ARBA00019615"/>
    </source>
</evidence>
<dbReference type="GO" id="GO:0006357">
    <property type="term" value="P:regulation of transcription by RNA polymerase II"/>
    <property type="evidence" value="ECO:0007669"/>
    <property type="project" value="InterPro"/>
</dbReference>
<dbReference type="AlphaFoldDB" id="D5GJY2"/>
<dbReference type="Proteomes" id="UP000006911">
    <property type="component" value="Unassembled WGS sequence"/>
</dbReference>
<evidence type="ECO:0000256" key="9">
    <source>
        <dbReference type="RuleBase" id="RU364151"/>
    </source>
</evidence>
<dbReference type="PANTHER" id="PTHR28270">
    <property type="entry name" value="MEDIATOR OF RNA POLYMERASE II TRANSCRIPTION SUBUNIT 19"/>
    <property type="match status" value="1"/>
</dbReference>